<dbReference type="SMART" id="SM00893">
    <property type="entry name" value="ETF"/>
    <property type="match status" value="1"/>
</dbReference>
<feature type="domain" description="Electron transfer flavoprotein alpha/beta-subunit N-terminal" evidence="4">
    <location>
        <begin position="20"/>
        <end position="206"/>
    </location>
</feature>
<comment type="function">
    <text evidence="3">The electron transfer flavoprotein serves as a specific electron acceptor for other dehydrogenases. It transfers the electrons to the main respiratory chain via ETF-ubiquinone oxidoreductase (ETF dehydrogenase).</text>
</comment>
<organism evidence="5 6">
    <name type="scientific">Bifidobacterium asteroides</name>
    <dbReference type="NCBI Taxonomy" id="1684"/>
    <lineage>
        <taxon>Bacteria</taxon>
        <taxon>Bacillati</taxon>
        <taxon>Actinomycetota</taxon>
        <taxon>Actinomycetes</taxon>
        <taxon>Bifidobacteriales</taxon>
        <taxon>Bifidobacteriaceae</taxon>
        <taxon>Bifidobacterium</taxon>
    </lineage>
</organism>
<dbReference type="AlphaFoldDB" id="A0A318MNU9"/>
<dbReference type="InterPro" id="IPR012255">
    <property type="entry name" value="ETF_b"/>
</dbReference>
<comment type="caution">
    <text evidence="5">The sequence shown here is derived from an EMBL/GenBank/DDBJ whole genome shotgun (WGS) entry which is preliminary data.</text>
</comment>
<dbReference type="PIRSF" id="PIRSF000090">
    <property type="entry name" value="Beta-ETF"/>
    <property type="match status" value="1"/>
</dbReference>
<dbReference type="GO" id="GO:0009055">
    <property type="term" value="F:electron transfer activity"/>
    <property type="evidence" value="ECO:0007669"/>
    <property type="project" value="InterPro"/>
</dbReference>
<sequence>MKVLVLVKGVVDPGPQPSLSEGRLTSGDVVLDHYGKYALEAGLQLAQDQDDQGSVTAASVGPDSETALRDALALGAQDAIEVKTDQENAGLADILAQAVNKEGPFDLVLCGDQATDDSQGVLPAQLAAALGWPLVDAVDALGFVGPRLCYTSLLDKGAVKGTVQLPAVVSVLDTINKPRLPSFRLKMAAKRYQIKEFQAESSQKDPLEKLEMEEVPASSKEVIMVDSVDDLIRALDQVGIRLKKE</sequence>
<dbReference type="SUPFAM" id="SSF52402">
    <property type="entry name" value="Adenine nucleotide alpha hydrolases-like"/>
    <property type="match status" value="1"/>
</dbReference>
<accession>A0A318MNU9</accession>
<dbReference type="Proteomes" id="UP000248128">
    <property type="component" value="Unassembled WGS sequence"/>
</dbReference>
<dbReference type="Pfam" id="PF01012">
    <property type="entry name" value="ETF"/>
    <property type="match status" value="1"/>
</dbReference>
<dbReference type="PANTHER" id="PTHR21294">
    <property type="entry name" value="ELECTRON TRANSFER FLAVOPROTEIN BETA-SUBUNIT"/>
    <property type="match status" value="1"/>
</dbReference>
<reference evidence="5 6" key="1">
    <citation type="submission" date="2018-05" db="EMBL/GenBank/DDBJ databases">
        <title>Reference genomes for bee gut microbiota database.</title>
        <authorList>
            <person name="Ellegaard K.M."/>
        </authorList>
    </citation>
    <scope>NUCLEOTIDE SEQUENCE [LARGE SCALE GENOMIC DNA]</scope>
    <source>
        <strain evidence="5 6">ESL0199</strain>
    </source>
</reference>
<evidence type="ECO:0000256" key="2">
    <source>
        <dbReference type="ARBA" id="ARBA00011355"/>
    </source>
</evidence>
<name>A0A318MNU9_9BIFI</name>
<comment type="cofactor">
    <cofactor evidence="1">
        <name>FAD</name>
        <dbReference type="ChEBI" id="CHEBI:57692"/>
    </cofactor>
</comment>
<evidence type="ECO:0000259" key="4">
    <source>
        <dbReference type="SMART" id="SM00893"/>
    </source>
</evidence>
<evidence type="ECO:0000256" key="1">
    <source>
        <dbReference type="ARBA" id="ARBA00001974"/>
    </source>
</evidence>
<evidence type="ECO:0000313" key="5">
    <source>
        <dbReference type="EMBL" id="PXY88013.1"/>
    </source>
</evidence>
<dbReference type="EMBL" id="QGLK01000004">
    <property type="protein sequence ID" value="PXY88013.1"/>
    <property type="molecule type" value="Genomic_DNA"/>
</dbReference>
<evidence type="ECO:0000313" key="6">
    <source>
        <dbReference type="Proteomes" id="UP000248128"/>
    </source>
</evidence>
<dbReference type="InterPro" id="IPR014730">
    <property type="entry name" value="ETF_a/b_N"/>
</dbReference>
<evidence type="ECO:0000256" key="3">
    <source>
        <dbReference type="ARBA" id="ARBA00025649"/>
    </source>
</evidence>
<dbReference type="OrthoDB" id="9804960at2"/>
<gene>
    <name evidence="5" type="ORF">DKK74_05015</name>
</gene>
<dbReference type="Gene3D" id="3.40.50.620">
    <property type="entry name" value="HUPs"/>
    <property type="match status" value="1"/>
</dbReference>
<dbReference type="InterPro" id="IPR014729">
    <property type="entry name" value="Rossmann-like_a/b/a_fold"/>
</dbReference>
<proteinExistence type="predicted"/>
<comment type="subunit">
    <text evidence="2">Heterodimer of an alpha and a beta subunit.</text>
</comment>
<protein>
    <recommendedName>
        <fullName evidence="4">Electron transfer flavoprotein alpha/beta-subunit N-terminal domain-containing protein</fullName>
    </recommendedName>
</protein>
<dbReference type="RefSeq" id="WP_110413081.1">
    <property type="nucleotide sequence ID" value="NZ_JAFMNU020000002.1"/>
</dbReference>